<dbReference type="PANTHER" id="PTHR33307:SF6">
    <property type="entry name" value="ALPHA-RHAMNOSIDASE (EUROFUNG)-RELATED"/>
    <property type="match status" value="1"/>
</dbReference>
<dbReference type="VEuPathDB" id="TrichDB:TRFO_07814"/>
<dbReference type="PANTHER" id="PTHR33307">
    <property type="entry name" value="ALPHA-RHAMNOSIDASE (EUROFUNG)"/>
    <property type="match status" value="1"/>
</dbReference>
<reference evidence="2" key="1">
    <citation type="submission" date="2016-10" db="EMBL/GenBank/DDBJ databases">
        <authorList>
            <person name="Benchimol M."/>
            <person name="Almeida L.G."/>
            <person name="Vasconcelos A.T."/>
            <person name="Perreira-Neves A."/>
            <person name="Rosa I.A."/>
            <person name="Tasca T."/>
            <person name="Bogo M.R."/>
            <person name="de Souza W."/>
        </authorList>
    </citation>
    <scope>NUCLEOTIDE SEQUENCE [LARGE SCALE GENOMIC DNA]</scope>
    <source>
        <strain evidence="2">K</strain>
    </source>
</reference>
<dbReference type="AlphaFoldDB" id="A0A1J4JPY3"/>
<accession>A0A1J4JPY3</accession>
<dbReference type="InterPro" id="IPR016007">
    <property type="entry name" value="Alpha_rhamnosid"/>
</dbReference>
<name>A0A1J4JPY3_9EUKA</name>
<dbReference type="InterPro" id="IPR013737">
    <property type="entry name" value="Bac_rhamnosid_N"/>
</dbReference>
<dbReference type="RefSeq" id="XP_068353954.1">
    <property type="nucleotide sequence ID" value="XM_068493915.1"/>
</dbReference>
<dbReference type="Proteomes" id="UP000179807">
    <property type="component" value="Unassembled WGS sequence"/>
</dbReference>
<evidence type="ECO:0000313" key="3">
    <source>
        <dbReference type="Proteomes" id="UP000179807"/>
    </source>
</evidence>
<proteinExistence type="predicted"/>
<dbReference type="InterPro" id="IPR008979">
    <property type="entry name" value="Galactose-bd-like_sf"/>
</dbReference>
<dbReference type="Gene3D" id="2.60.120.260">
    <property type="entry name" value="Galactose-binding domain-like"/>
    <property type="match status" value="1"/>
</dbReference>
<comment type="caution">
    <text evidence="2">The sequence shown here is derived from an EMBL/GenBank/DDBJ whole genome shotgun (WGS) entry which is preliminary data.</text>
</comment>
<protein>
    <recommendedName>
        <fullName evidence="1">Bacterial alpha-L-rhamnosidase N-terminal domain-containing protein</fullName>
    </recommendedName>
</protein>
<dbReference type="OrthoDB" id="10036721at2759"/>
<dbReference type="Pfam" id="PF25788">
    <property type="entry name" value="Ig_Rha78A_N"/>
    <property type="match status" value="1"/>
</dbReference>
<gene>
    <name evidence="2" type="ORF">TRFO_07814</name>
</gene>
<keyword evidence="3" id="KW-1185">Reference proteome</keyword>
<feature type="domain" description="Bacterial alpha-L-rhamnosidase N-terminal" evidence="1">
    <location>
        <begin position="197"/>
        <end position="368"/>
    </location>
</feature>
<dbReference type="SUPFAM" id="SSF49785">
    <property type="entry name" value="Galactose-binding domain-like"/>
    <property type="match status" value="1"/>
</dbReference>
<organism evidence="2 3">
    <name type="scientific">Tritrichomonas foetus</name>
    <dbReference type="NCBI Taxonomy" id="1144522"/>
    <lineage>
        <taxon>Eukaryota</taxon>
        <taxon>Metamonada</taxon>
        <taxon>Parabasalia</taxon>
        <taxon>Tritrichomonadida</taxon>
        <taxon>Tritrichomonadidae</taxon>
        <taxon>Tritrichomonas</taxon>
    </lineage>
</organism>
<dbReference type="Gene3D" id="2.60.40.10">
    <property type="entry name" value="Immunoglobulins"/>
    <property type="match status" value="1"/>
</dbReference>
<evidence type="ECO:0000259" key="1">
    <source>
        <dbReference type="Pfam" id="PF08531"/>
    </source>
</evidence>
<dbReference type="EMBL" id="MLAK01000938">
    <property type="protein sequence ID" value="OHT00818.1"/>
    <property type="molecule type" value="Genomic_DNA"/>
</dbReference>
<dbReference type="GeneID" id="94828619"/>
<sequence>MMTFFQRLSMHHYGMHARIFLFILFLQFSILLLLGIFAFNKSHQNNSMHHFLFPITKNISFPFIDKMKTNGISNPIGYELGIPSLSWIIRNAPLNSKLVSSRVEISEDESFNKILSDSGPKKDLSSIDYRVNFKLLPRKRYFWRVTAELTNITIKSPSAYFETSKLDEPWQSNWISPKNNKNPPIFRKQFTLKENHENARIYITGLGLYELYINGKRVSNELFTPFCNSYEKWIQYQTFDVTDFIQKGENVIGVIIGDGWAKGRWGFAGTPADMTLKSEERGFPREISTSKYLLNVEMHIKTEDNSEVVIVSDETWKTSKSEILFTNIYDGEVIDSNLIQEGWSNIDFDDSNWESVQIAHHKSKNENSQNYNDNENTVKLPYFHLVCQISFKFL</sequence>
<evidence type="ECO:0000313" key="2">
    <source>
        <dbReference type="EMBL" id="OHT00818.1"/>
    </source>
</evidence>
<dbReference type="Pfam" id="PF08531">
    <property type="entry name" value="Bac_rhamnosid_N"/>
    <property type="match status" value="1"/>
</dbReference>
<dbReference type="InterPro" id="IPR013783">
    <property type="entry name" value="Ig-like_fold"/>
</dbReference>